<accession>A0A9N7P4M3</accession>
<dbReference type="PANTHER" id="PTHR43490:SF98">
    <property type="entry name" value="OS02G0640600 PROTEIN"/>
    <property type="match status" value="1"/>
</dbReference>
<comment type="caution">
    <text evidence="5">The sequence shown here is derived from an EMBL/GenBank/DDBJ whole genome shotgun (WGS) entry which is preliminary data.</text>
</comment>
<dbReference type="EMBL" id="CACSLK010034598">
    <property type="protein sequence ID" value="CAA0842607.1"/>
    <property type="molecule type" value="Genomic_DNA"/>
</dbReference>
<dbReference type="InterPro" id="IPR036291">
    <property type="entry name" value="NAD(P)-bd_dom_sf"/>
</dbReference>
<keyword evidence="6" id="KW-1185">Reference proteome</keyword>
<name>A0A9N7P4M3_STRHE</name>
<evidence type="ECO:0000256" key="1">
    <source>
        <dbReference type="ARBA" id="ARBA00006484"/>
    </source>
</evidence>
<evidence type="ECO:0000256" key="2">
    <source>
        <dbReference type="ARBA" id="ARBA00022857"/>
    </source>
</evidence>
<organism evidence="5 6">
    <name type="scientific">Striga hermonthica</name>
    <name type="common">Purple witchweed</name>
    <name type="synonym">Buchnera hermonthica</name>
    <dbReference type="NCBI Taxonomy" id="68872"/>
    <lineage>
        <taxon>Eukaryota</taxon>
        <taxon>Viridiplantae</taxon>
        <taxon>Streptophyta</taxon>
        <taxon>Embryophyta</taxon>
        <taxon>Tracheophyta</taxon>
        <taxon>Spermatophyta</taxon>
        <taxon>Magnoliopsida</taxon>
        <taxon>eudicotyledons</taxon>
        <taxon>Gunneridae</taxon>
        <taxon>Pentapetalae</taxon>
        <taxon>asterids</taxon>
        <taxon>lamiids</taxon>
        <taxon>Lamiales</taxon>
        <taxon>Orobanchaceae</taxon>
        <taxon>Buchnereae</taxon>
        <taxon>Striga</taxon>
    </lineage>
</organism>
<dbReference type="Proteomes" id="UP001153555">
    <property type="component" value="Unassembled WGS sequence"/>
</dbReference>
<dbReference type="PRINTS" id="PR00081">
    <property type="entry name" value="GDHRDH"/>
</dbReference>
<protein>
    <submittedName>
        <fullName evidence="5">(+)-neomenthol dehydrogenase</fullName>
    </submittedName>
</protein>
<evidence type="ECO:0000256" key="3">
    <source>
        <dbReference type="ARBA" id="ARBA00023002"/>
    </source>
</evidence>
<dbReference type="PRINTS" id="PR00080">
    <property type="entry name" value="SDRFAMILY"/>
</dbReference>
<dbReference type="GO" id="GO:0016020">
    <property type="term" value="C:membrane"/>
    <property type="evidence" value="ECO:0007669"/>
    <property type="project" value="TreeGrafter"/>
</dbReference>
<evidence type="ECO:0000256" key="4">
    <source>
        <dbReference type="RuleBase" id="RU000363"/>
    </source>
</evidence>
<dbReference type="Gene3D" id="3.40.50.720">
    <property type="entry name" value="NAD(P)-binding Rossmann-like Domain"/>
    <property type="match status" value="2"/>
</dbReference>
<sequence length="375" mass="41723">MAAATTNSRQLLCEGVKVILTARDEKRGLEAVEKLKSSSSSSSGFNSNNSIIFHQLQVTDLASIASLALFVESQFGKLDILVNNAGILGVTIDEAGQKAWAAHGFGPNINWDDLNMVQTYEQSVECIQTNYYGAKSVTEALIPLLQLSDSPRIVNVSSGAGKLQYIPNEWAKKVLNDPENLTEEKIDEVINQFLKDFEKGRLEAEKWPLYFSAYMVSKAAFNAYTRILARKYTGFRINCVCPGYVKTDINYNSGVLTVEEGAKGPNIPNEWAKEILKDAENLTYKKIDDVVKVFLEDFKQGLLEAKGWPLYFSAYRVSRAAINAYTRVLARKNPSFRINCVSPGVVTGENRHELWYRFVDCGGRWSKPGEASIAA</sequence>
<dbReference type="SUPFAM" id="SSF51735">
    <property type="entry name" value="NAD(P)-binding Rossmann-fold domains"/>
    <property type="match status" value="2"/>
</dbReference>
<reference evidence="5" key="1">
    <citation type="submission" date="2019-12" db="EMBL/GenBank/DDBJ databases">
        <authorList>
            <person name="Scholes J."/>
        </authorList>
    </citation>
    <scope>NUCLEOTIDE SEQUENCE</scope>
</reference>
<dbReference type="OrthoDB" id="1933717at2759"/>
<dbReference type="InterPro" id="IPR002347">
    <property type="entry name" value="SDR_fam"/>
</dbReference>
<proteinExistence type="inferred from homology"/>
<keyword evidence="3" id="KW-0560">Oxidoreductase</keyword>
<gene>
    <name evidence="5" type="ORF">SHERM_08469</name>
</gene>
<evidence type="ECO:0000313" key="5">
    <source>
        <dbReference type="EMBL" id="CAA0842607.1"/>
    </source>
</evidence>
<evidence type="ECO:0000313" key="6">
    <source>
        <dbReference type="Proteomes" id="UP001153555"/>
    </source>
</evidence>
<comment type="similarity">
    <text evidence="1 4">Belongs to the short-chain dehydrogenases/reductases (SDR) family.</text>
</comment>
<keyword evidence="2" id="KW-0521">NADP</keyword>
<dbReference type="GO" id="GO:0016491">
    <property type="term" value="F:oxidoreductase activity"/>
    <property type="evidence" value="ECO:0007669"/>
    <property type="project" value="UniProtKB-KW"/>
</dbReference>
<dbReference type="Pfam" id="PF00106">
    <property type="entry name" value="adh_short"/>
    <property type="match status" value="1"/>
</dbReference>
<dbReference type="Pfam" id="PF13561">
    <property type="entry name" value="adh_short_C2"/>
    <property type="match status" value="1"/>
</dbReference>
<dbReference type="PANTHER" id="PTHR43490">
    <property type="entry name" value="(+)-NEOMENTHOL DEHYDROGENASE"/>
    <property type="match status" value="1"/>
</dbReference>
<dbReference type="AlphaFoldDB" id="A0A9N7P4M3"/>